<feature type="compositionally biased region" description="Basic residues" evidence="1">
    <location>
        <begin position="169"/>
        <end position="180"/>
    </location>
</feature>
<feature type="compositionally biased region" description="Basic and acidic residues" evidence="1">
    <location>
        <begin position="104"/>
        <end position="129"/>
    </location>
</feature>
<comment type="caution">
    <text evidence="2">The sequence shown here is derived from an EMBL/GenBank/DDBJ whole genome shotgun (WGS) entry which is preliminary data.</text>
</comment>
<dbReference type="EMBL" id="JARQWQ010000031">
    <property type="protein sequence ID" value="KAK2561797.1"/>
    <property type="molecule type" value="Genomic_DNA"/>
</dbReference>
<evidence type="ECO:0000256" key="1">
    <source>
        <dbReference type="SAM" id="MobiDB-lite"/>
    </source>
</evidence>
<feature type="compositionally biased region" description="Basic residues" evidence="1">
    <location>
        <begin position="147"/>
        <end position="162"/>
    </location>
</feature>
<dbReference type="AlphaFoldDB" id="A0AAD9V5G0"/>
<sequence length="180" mass="20629">MEVVSYGSSCEDQRVGEDFIDELIRKYLLSDTNSLYENESFSAVIHPDTDKWLGEMVLQDFNDNQDYQVPELHLLNDGGSYDCGEPEEELLSILEEIICEDEKKNEGACKSTSKDKTETNPVLEADKTRTLKKRAPISHEAQTNNNKRTKKSSQGKKDKRPCRSLPIIMKRKAKQRIVEE</sequence>
<reference evidence="2" key="2">
    <citation type="journal article" date="2023" name="Science">
        <title>Genomic signatures of disease resistance in endangered staghorn corals.</title>
        <authorList>
            <person name="Vollmer S.V."/>
            <person name="Selwyn J.D."/>
            <person name="Despard B.A."/>
            <person name="Roesel C.L."/>
        </authorList>
    </citation>
    <scope>NUCLEOTIDE SEQUENCE</scope>
    <source>
        <strain evidence="2">K2</strain>
    </source>
</reference>
<evidence type="ECO:0000313" key="2">
    <source>
        <dbReference type="EMBL" id="KAK2561797.1"/>
    </source>
</evidence>
<protein>
    <submittedName>
        <fullName evidence="2">Uncharacterized protein</fullName>
    </submittedName>
</protein>
<keyword evidence="3" id="KW-1185">Reference proteome</keyword>
<reference evidence="2" key="1">
    <citation type="journal article" date="2023" name="G3 (Bethesda)">
        <title>Whole genome assembly and annotation of the endangered Caribbean coral Acropora cervicornis.</title>
        <authorList>
            <person name="Selwyn J.D."/>
            <person name="Vollmer S.V."/>
        </authorList>
    </citation>
    <scope>NUCLEOTIDE SEQUENCE</scope>
    <source>
        <strain evidence="2">K2</strain>
    </source>
</reference>
<dbReference type="Proteomes" id="UP001249851">
    <property type="component" value="Unassembled WGS sequence"/>
</dbReference>
<accession>A0AAD9V5G0</accession>
<gene>
    <name evidence="2" type="ORF">P5673_015183</name>
</gene>
<proteinExistence type="predicted"/>
<name>A0AAD9V5G0_ACRCE</name>
<feature type="region of interest" description="Disordered" evidence="1">
    <location>
        <begin position="104"/>
        <end position="180"/>
    </location>
</feature>
<organism evidence="2 3">
    <name type="scientific">Acropora cervicornis</name>
    <name type="common">Staghorn coral</name>
    <dbReference type="NCBI Taxonomy" id="6130"/>
    <lineage>
        <taxon>Eukaryota</taxon>
        <taxon>Metazoa</taxon>
        <taxon>Cnidaria</taxon>
        <taxon>Anthozoa</taxon>
        <taxon>Hexacorallia</taxon>
        <taxon>Scleractinia</taxon>
        <taxon>Astrocoeniina</taxon>
        <taxon>Acroporidae</taxon>
        <taxon>Acropora</taxon>
    </lineage>
</organism>
<evidence type="ECO:0000313" key="3">
    <source>
        <dbReference type="Proteomes" id="UP001249851"/>
    </source>
</evidence>